<feature type="domain" description="DUF6536" evidence="2">
    <location>
        <begin position="9"/>
        <end position="158"/>
    </location>
</feature>
<keyword evidence="4" id="KW-1185">Reference proteome</keyword>
<dbReference type="AlphaFoldDB" id="A0A9P8VVF5"/>
<comment type="caution">
    <text evidence="3">The sequence shown here is derived from an EMBL/GenBank/DDBJ whole genome shotgun (WGS) entry which is preliminary data.</text>
</comment>
<evidence type="ECO:0000256" key="1">
    <source>
        <dbReference type="SAM" id="Phobius"/>
    </source>
</evidence>
<name>A0A9P8VVF5_9HYPO</name>
<feature type="transmembrane region" description="Helical" evidence="1">
    <location>
        <begin position="457"/>
        <end position="480"/>
    </location>
</feature>
<feature type="transmembrane region" description="Helical" evidence="1">
    <location>
        <begin position="540"/>
        <end position="560"/>
    </location>
</feature>
<keyword evidence="1" id="KW-1133">Transmembrane helix</keyword>
<protein>
    <recommendedName>
        <fullName evidence="2">DUF6536 domain-containing protein</fullName>
    </recommendedName>
</protein>
<dbReference type="EMBL" id="JAGPYM010000029">
    <property type="protein sequence ID" value="KAH6879494.1"/>
    <property type="molecule type" value="Genomic_DNA"/>
</dbReference>
<dbReference type="InterPro" id="IPR046623">
    <property type="entry name" value="DUF6536"/>
</dbReference>
<keyword evidence="1" id="KW-0472">Membrane</keyword>
<evidence type="ECO:0000259" key="2">
    <source>
        <dbReference type="Pfam" id="PF20163"/>
    </source>
</evidence>
<feature type="transmembrane region" description="Helical" evidence="1">
    <location>
        <begin position="501"/>
        <end position="517"/>
    </location>
</feature>
<feature type="transmembrane region" description="Helical" evidence="1">
    <location>
        <begin position="63"/>
        <end position="83"/>
    </location>
</feature>
<proteinExistence type="predicted"/>
<sequence length="632" mass="69543">MPSQYFSGWRSGLARCTAVAAAVTAVNVVFLVVAIPRLDTSGYSGMEGAMFSGGCNEAKQISIWLHLAINILATALLGAGNYMQQVLTAPTRHEIDLAHGKREYLDIGVSSFHNLSRISRKRVVAWVVLAFSSLPIHLLYNSVVSFETGVSRYTVYAARWKDLNDPDFEFETELYQALKTSLNEYERLENEECITNYARKLMSDRGEVILILDPSIPDNKTGDIHIWGGDPLSSSGTAYDWICDGSTQEVTTCDVSSVDPENWKVNAGAVHVEGEERYMRVDYCLSKPVSEHCRLILSIPLLAIVVGCNVLKLVGLALTWLSLDKKPLLILGDALASFLEDPDPATEGQCLLSKPSRQPVSWEAGPRVWLPKKHRWATSVSPRRYGVTVFFCISKVIAASVLLQMGISHILAETEVTPSLADLWNRGFGEVRVDSLIFFGAFDGPIRMVLMSNLPQLILSLLYAAINGMWTAMLVGVEWNSYGMKRKGLRTTYPVGLQRKTYWLSLPLSIFFVRLVAHEDTLWTSLPETSAPKVITTCGYSPIAIIFSIVLGSLILLITIGASLRMMKPAVPTGGTCSAVLSAACHQPESDENAASELVKWGVIAGRDGESLDHACLTSWSVEVPKAGRWYQ</sequence>
<dbReference type="Proteomes" id="UP000777438">
    <property type="component" value="Unassembled WGS sequence"/>
</dbReference>
<evidence type="ECO:0000313" key="4">
    <source>
        <dbReference type="Proteomes" id="UP000777438"/>
    </source>
</evidence>
<reference evidence="3 4" key="1">
    <citation type="journal article" date="2021" name="Nat. Commun.">
        <title>Genetic determinants of endophytism in the Arabidopsis root mycobiome.</title>
        <authorList>
            <person name="Mesny F."/>
            <person name="Miyauchi S."/>
            <person name="Thiergart T."/>
            <person name="Pickel B."/>
            <person name="Atanasova L."/>
            <person name="Karlsson M."/>
            <person name="Huettel B."/>
            <person name="Barry K.W."/>
            <person name="Haridas S."/>
            <person name="Chen C."/>
            <person name="Bauer D."/>
            <person name="Andreopoulos W."/>
            <person name="Pangilinan J."/>
            <person name="LaButti K."/>
            <person name="Riley R."/>
            <person name="Lipzen A."/>
            <person name="Clum A."/>
            <person name="Drula E."/>
            <person name="Henrissat B."/>
            <person name="Kohler A."/>
            <person name="Grigoriev I.V."/>
            <person name="Martin F.M."/>
            <person name="Hacquard S."/>
        </authorList>
    </citation>
    <scope>NUCLEOTIDE SEQUENCE [LARGE SCALE GENOMIC DNA]</scope>
    <source>
        <strain evidence="3 4">MPI-CAGE-CH-0241</strain>
    </source>
</reference>
<dbReference type="PANTHER" id="PTHR35395">
    <property type="entry name" value="DUF6536 DOMAIN-CONTAINING PROTEIN"/>
    <property type="match status" value="1"/>
</dbReference>
<dbReference type="Pfam" id="PF20163">
    <property type="entry name" value="DUF6536"/>
    <property type="match status" value="1"/>
</dbReference>
<dbReference type="OrthoDB" id="5429634at2759"/>
<organism evidence="3 4">
    <name type="scientific">Thelonectria olida</name>
    <dbReference type="NCBI Taxonomy" id="1576542"/>
    <lineage>
        <taxon>Eukaryota</taxon>
        <taxon>Fungi</taxon>
        <taxon>Dikarya</taxon>
        <taxon>Ascomycota</taxon>
        <taxon>Pezizomycotina</taxon>
        <taxon>Sordariomycetes</taxon>
        <taxon>Hypocreomycetidae</taxon>
        <taxon>Hypocreales</taxon>
        <taxon>Nectriaceae</taxon>
        <taxon>Thelonectria</taxon>
    </lineage>
</organism>
<feature type="transmembrane region" description="Helical" evidence="1">
    <location>
        <begin position="385"/>
        <end position="407"/>
    </location>
</feature>
<keyword evidence="1" id="KW-0812">Transmembrane</keyword>
<feature type="transmembrane region" description="Helical" evidence="1">
    <location>
        <begin position="295"/>
        <end position="321"/>
    </location>
</feature>
<gene>
    <name evidence="3" type="ORF">B0T10DRAFT_412983</name>
</gene>
<feature type="transmembrane region" description="Helical" evidence="1">
    <location>
        <begin position="123"/>
        <end position="140"/>
    </location>
</feature>
<evidence type="ECO:0000313" key="3">
    <source>
        <dbReference type="EMBL" id="KAH6879494.1"/>
    </source>
</evidence>
<feature type="transmembrane region" description="Helical" evidence="1">
    <location>
        <begin position="12"/>
        <end position="35"/>
    </location>
</feature>
<dbReference type="PANTHER" id="PTHR35395:SF1">
    <property type="entry name" value="DUF6536 DOMAIN-CONTAINING PROTEIN"/>
    <property type="match status" value="1"/>
</dbReference>
<accession>A0A9P8VVF5</accession>